<gene>
    <name evidence="2" type="ORF">SAMN04244559_03243</name>
</gene>
<sequence length="114" mass="12493">MTATENIFGDLPVAAADEAVAALLSRPGLRIERIVSTGQASPPGFWYDQDWDEWVMVLSGAALLRIESEPEVRRLAAGDYLLIPAQCRHRVEWTDPAAATIWLAIHVAPDHCDG</sequence>
<accession>A0A1H6JLX5</accession>
<protein>
    <submittedName>
        <fullName evidence="2">Cupin 2 domain-containing protein</fullName>
    </submittedName>
</protein>
<dbReference type="Gene3D" id="2.60.120.10">
    <property type="entry name" value="Jelly Rolls"/>
    <property type="match status" value="1"/>
</dbReference>
<dbReference type="Pfam" id="PF07883">
    <property type="entry name" value="Cupin_2"/>
    <property type="match status" value="1"/>
</dbReference>
<proteinExistence type="predicted"/>
<dbReference type="AlphaFoldDB" id="A0A1H6JLX5"/>
<dbReference type="Proteomes" id="UP000182983">
    <property type="component" value="Unassembled WGS sequence"/>
</dbReference>
<evidence type="ECO:0000313" key="3">
    <source>
        <dbReference type="Proteomes" id="UP000182983"/>
    </source>
</evidence>
<dbReference type="InterPro" id="IPR013096">
    <property type="entry name" value="Cupin_2"/>
</dbReference>
<evidence type="ECO:0000313" key="2">
    <source>
        <dbReference type="EMBL" id="SEH63351.1"/>
    </source>
</evidence>
<dbReference type="OrthoDB" id="9798585at2"/>
<name>A0A1H6JLX5_MAGFU</name>
<dbReference type="SUPFAM" id="SSF51182">
    <property type="entry name" value="RmlC-like cupins"/>
    <property type="match status" value="1"/>
</dbReference>
<evidence type="ECO:0000259" key="1">
    <source>
        <dbReference type="Pfam" id="PF07883"/>
    </source>
</evidence>
<dbReference type="InterPro" id="IPR014710">
    <property type="entry name" value="RmlC-like_jellyroll"/>
</dbReference>
<reference evidence="3" key="1">
    <citation type="submission" date="2016-10" db="EMBL/GenBank/DDBJ databases">
        <authorList>
            <person name="Varghese N."/>
            <person name="Submissions S."/>
        </authorList>
    </citation>
    <scope>NUCLEOTIDE SEQUENCE [LARGE SCALE GENOMIC DNA]</scope>
    <source>
        <strain evidence="3">DSM 13234</strain>
    </source>
</reference>
<dbReference type="EMBL" id="FNWO01000019">
    <property type="protein sequence ID" value="SEH63351.1"/>
    <property type="molecule type" value="Genomic_DNA"/>
</dbReference>
<dbReference type="CDD" id="cd06981">
    <property type="entry name" value="cupin_reut_a1446"/>
    <property type="match status" value="1"/>
</dbReference>
<dbReference type="RefSeq" id="WP_074770417.1">
    <property type="nucleotide sequence ID" value="NZ_FNWO01000019.1"/>
</dbReference>
<organism evidence="2 3">
    <name type="scientific">Magnetospirillum fulvum</name>
    <name type="common">Rhodospirillum fulvum</name>
    <dbReference type="NCBI Taxonomy" id="1082"/>
    <lineage>
        <taxon>Bacteria</taxon>
        <taxon>Pseudomonadati</taxon>
        <taxon>Pseudomonadota</taxon>
        <taxon>Alphaproteobacteria</taxon>
        <taxon>Rhodospirillales</taxon>
        <taxon>Rhodospirillaceae</taxon>
        <taxon>Magnetospirillum</taxon>
    </lineage>
</organism>
<keyword evidence="3" id="KW-1185">Reference proteome</keyword>
<dbReference type="InterPro" id="IPR011051">
    <property type="entry name" value="RmlC_Cupin_sf"/>
</dbReference>
<feature type="domain" description="Cupin type-2" evidence="1">
    <location>
        <begin position="48"/>
        <end position="105"/>
    </location>
</feature>